<protein>
    <recommendedName>
        <fullName evidence="2">Anti-sigma factor antagonist</fullName>
    </recommendedName>
</protein>
<name>A0A8J7WIF4_9ACTN</name>
<proteinExistence type="inferred from homology"/>
<dbReference type="CDD" id="cd07043">
    <property type="entry name" value="STAS_anti-anti-sigma_factors"/>
    <property type="match status" value="1"/>
</dbReference>
<dbReference type="Proteomes" id="UP000677913">
    <property type="component" value="Unassembled WGS sequence"/>
</dbReference>
<evidence type="ECO:0000313" key="4">
    <source>
        <dbReference type="EMBL" id="MBS2962896.1"/>
    </source>
</evidence>
<dbReference type="GO" id="GO:0043856">
    <property type="term" value="F:anti-sigma factor antagonist activity"/>
    <property type="evidence" value="ECO:0007669"/>
    <property type="project" value="InterPro"/>
</dbReference>
<dbReference type="PROSITE" id="PS50801">
    <property type="entry name" value="STAS"/>
    <property type="match status" value="1"/>
</dbReference>
<dbReference type="AlphaFoldDB" id="A0A8J7WIF4"/>
<organism evidence="4 5">
    <name type="scientific">Actinocrinis puniceicyclus</name>
    <dbReference type="NCBI Taxonomy" id="977794"/>
    <lineage>
        <taxon>Bacteria</taxon>
        <taxon>Bacillati</taxon>
        <taxon>Actinomycetota</taxon>
        <taxon>Actinomycetes</taxon>
        <taxon>Catenulisporales</taxon>
        <taxon>Actinospicaceae</taxon>
        <taxon>Actinocrinis</taxon>
    </lineage>
</organism>
<evidence type="ECO:0000256" key="2">
    <source>
        <dbReference type="RuleBase" id="RU003749"/>
    </source>
</evidence>
<dbReference type="EMBL" id="JAGSXH010000017">
    <property type="protein sequence ID" value="MBS2962896.1"/>
    <property type="molecule type" value="Genomic_DNA"/>
</dbReference>
<keyword evidence="5" id="KW-1185">Reference proteome</keyword>
<gene>
    <name evidence="4" type="ORF">KGA66_07570</name>
</gene>
<dbReference type="PANTHER" id="PTHR33495:SF2">
    <property type="entry name" value="ANTI-SIGMA FACTOR ANTAGONIST TM_1081-RELATED"/>
    <property type="match status" value="1"/>
</dbReference>
<dbReference type="InterPro" id="IPR002645">
    <property type="entry name" value="STAS_dom"/>
</dbReference>
<dbReference type="RefSeq" id="WP_211466063.1">
    <property type="nucleotide sequence ID" value="NZ_JAGSXH010000017.1"/>
</dbReference>
<dbReference type="InterPro" id="IPR003658">
    <property type="entry name" value="Anti-sigma_ant"/>
</dbReference>
<feature type="domain" description="STAS" evidence="3">
    <location>
        <begin position="17"/>
        <end position="112"/>
    </location>
</feature>
<dbReference type="NCBIfam" id="TIGR00377">
    <property type="entry name" value="ant_ant_sig"/>
    <property type="match status" value="1"/>
</dbReference>
<comment type="caution">
    <text evidence="4">The sequence shown here is derived from an EMBL/GenBank/DDBJ whole genome shotgun (WGS) entry which is preliminary data.</text>
</comment>
<evidence type="ECO:0000313" key="5">
    <source>
        <dbReference type="Proteomes" id="UP000677913"/>
    </source>
</evidence>
<dbReference type="Gene3D" id="3.30.750.24">
    <property type="entry name" value="STAS domain"/>
    <property type="match status" value="1"/>
</dbReference>
<accession>A0A8J7WIF4</accession>
<evidence type="ECO:0000256" key="1">
    <source>
        <dbReference type="ARBA" id="ARBA00009013"/>
    </source>
</evidence>
<dbReference type="Pfam" id="PF01740">
    <property type="entry name" value="STAS"/>
    <property type="match status" value="1"/>
</dbReference>
<sequence>MERFEVGVGPAEGNGRVVTVRGELDLAAADQLWETIEPLLAPDALVVLDGTEMTFLDSSGLRVLLQAHKRAQADGALFRVVAPQQAVQRVLDLAGAAGHLAMRDDLAAALAG</sequence>
<comment type="similarity">
    <text evidence="1 2">Belongs to the anti-sigma-factor antagonist family.</text>
</comment>
<dbReference type="PANTHER" id="PTHR33495">
    <property type="entry name" value="ANTI-SIGMA FACTOR ANTAGONIST TM_1081-RELATED-RELATED"/>
    <property type="match status" value="1"/>
</dbReference>
<dbReference type="InterPro" id="IPR036513">
    <property type="entry name" value="STAS_dom_sf"/>
</dbReference>
<reference evidence="4" key="1">
    <citation type="submission" date="2021-04" db="EMBL/GenBank/DDBJ databases">
        <title>Genome based classification of Actinospica acidithermotolerans sp. nov., an actinobacterium isolated from an Indonesian hot spring.</title>
        <authorList>
            <person name="Kusuma A.B."/>
            <person name="Putra K.E."/>
            <person name="Nafisah S."/>
            <person name="Loh J."/>
            <person name="Nouioui I."/>
            <person name="Goodfellow M."/>
        </authorList>
    </citation>
    <scope>NUCLEOTIDE SEQUENCE</scope>
    <source>
        <strain evidence="4">DSM 45618</strain>
    </source>
</reference>
<dbReference type="SUPFAM" id="SSF52091">
    <property type="entry name" value="SpoIIaa-like"/>
    <property type="match status" value="1"/>
</dbReference>
<evidence type="ECO:0000259" key="3">
    <source>
        <dbReference type="PROSITE" id="PS50801"/>
    </source>
</evidence>